<keyword evidence="1" id="KW-0611">Plant defense</keyword>
<sequence>MYGYVKCALSKLCFDKCKYCKCLPPLGQLPSLKTLYIDELSGVVTVGAEFYGINGSNSARKAFASLEFLRCLPANLEIRNCENLEFPMHHDSVKTSLQMVSISKSCGVSDGLQYQHGLTCLSGLRIRGCLKFISFPNGGLHAPNLTSLIVAGCKKLENLPEQMANLLPSLEGLCIIDCPEVESFPEGGLPSNLRRLEIQNCSKLIAQRAKWNLQKLQALTYFELIGGEGVESFPEEGLLPSTLTHLVMYGFTSLKRLDIKALQQLTSLAGLEIESCPELQNLPQQKLPTSLTALHINKCPILKKRCRRDKGKDWNKISHIPVIYIDNKII</sequence>
<gene>
    <name evidence="3" type="primary">LOC132800243</name>
</gene>
<dbReference type="SUPFAM" id="SSF52058">
    <property type="entry name" value="L domain-like"/>
    <property type="match status" value="1"/>
</dbReference>
<dbReference type="Proteomes" id="UP001652623">
    <property type="component" value="Chromosome 12"/>
</dbReference>
<dbReference type="RefSeq" id="XP_060669486.1">
    <property type="nucleotide sequence ID" value="XM_060813503.1"/>
</dbReference>
<organism evidence="2 3">
    <name type="scientific">Ziziphus jujuba</name>
    <name type="common">Chinese jujube</name>
    <name type="synonym">Ziziphus sativa</name>
    <dbReference type="NCBI Taxonomy" id="326968"/>
    <lineage>
        <taxon>Eukaryota</taxon>
        <taxon>Viridiplantae</taxon>
        <taxon>Streptophyta</taxon>
        <taxon>Embryophyta</taxon>
        <taxon>Tracheophyta</taxon>
        <taxon>Spermatophyta</taxon>
        <taxon>Magnoliopsida</taxon>
        <taxon>eudicotyledons</taxon>
        <taxon>Gunneridae</taxon>
        <taxon>Pentapetalae</taxon>
        <taxon>rosids</taxon>
        <taxon>fabids</taxon>
        <taxon>Rosales</taxon>
        <taxon>Rhamnaceae</taxon>
        <taxon>Paliureae</taxon>
        <taxon>Ziziphus</taxon>
    </lineage>
</organism>
<proteinExistence type="predicted"/>
<name>A0ABM3ZYC7_ZIZJJ</name>
<reference evidence="3" key="1">
    <citation type="submission" date="2025-08" db="UniProtKB">
        <authorList>
            <consortium name="RefSeq"/>
        </authorList>
    </citation>
    <scope>IDENTIFICATION</scope>
    <source>
        <tissue evidence="3">Seedling</tissue>
    </source>
</reference>
<dbReference type="PANTHER" id="PTHR36766:SF45">
    <property type="entry name" value="NB-ARC DOMAIN-CONTAINING PROTEIN"/>
    <property type="match status" value="1"/>
</dbReference>
<dbReference type="GeneID" id="132800243"/>
<protein>
    <submittedName>
        <fullName evidence="3">Disease resistance protein At3g14460</fullName>
    </submittedName>
</protein>
<dbReference type="PANTHER" id="PTHR36766">
    <property type="entry name" value="PLANT BROAD-SPECTRUM MILDEW RESISTANCE PROTEIN RPW8"/>
    <property type="match status" value="1"/>
</dbReference>
<evidence type="ECO:0000313" key="3">
    <source>
        <dbReference type="RefSeq" id="XP_060669486.1"/>
    </source>
</evidence>
<keyword evidence="2" id="KW-1185">Reference proteome</keyword>
<dbReference type="Gene3D" id="3.80.10.10">
    <property type="entry name" value="Ribonuclease Inhibitor"/>
    <property type="match status" value="2"/>
</dbReference>
<dbReference type="InterPro" id="IPR032675">
    <property type="entry name" value="LRR_dom_sf"/>
</dbReference>
<evidence type="ECO:0000313" key="2">
    <source>
        <dbReference type="Proteomes" id="UP001652623"/>
    </source>
</evidence>
<evidence type="ECO:0000256" key="1">
    <source>
        <dbReference type="ARBA" id="ARBA00022821"/>
    </source>
</evidence>
<accession>A0ABM3ZYC7</accession>